<sequence>MPRTYPVGQAAREVLRGLPQTKKYSPFGLPSMLQQKSRGHRTAMAQASRDENSTYSKESGVGRSKGCREMAATQSIWRKPGGRRSSFYSRCCRSFVPDDLTAFMTYHATVPSTMLAVLAMRRAFADRHELVLSADLGISNGAVVDPTEQELENYDVARVDPTEQELGNCNAARVDPTEHKLGNCNAARVDPIEHELGNYDVSRVDPTEHELRNYDVSRVDPTEHELGNCDVARVDPIEQELGNYNVSRVDPTE</sequence>
<dbReference type="Proteomes" id="UP000287651">
    <property type="component" value="Unassembled WGS sequence"/>
</dbReference>
<protein>
    <submittedName>
        <fullName evidence="2">Uncharacterized protein</fullName>
    </submittedName>
</protein>
<name>A0A426YN15_ENSVE</name>
<dbReference type="EMBL" id="AMZH03011302">
    <property type="protein sequence ID" value="RRT53115.1"/>
    <property type="molecule type" value="Genomic_DNA"/>
</dbReference>
<accession>A0A426YN15</accession>
<evidence type="ECO:0000313" key="3">
    <source>
        <dbReference type="Proteomes" id="UP000287651"/>
    </source>
</evidence>
<dbReference type="AlphaFoldDB" id="A0A426YN15"/>
<comment type="caution">
    <text evidence="2">The sequence shown here is derived from an EMBL/GenBank/DDBJ whole genome shotgun (WGS) entry which is preliminary data.</text>
</comment>
<proteinExistence type="predicted"/>
<organism evidence="2 3">
    <name type="scientific">Ensete ventricosum</name>
    <name type="common">Abyssinian banana</name>
    <name type="synonym">Musa ensete</name>
    <dbReference type="NCBI Taxonomy" id="4639"/>
    <lineage>
        <taxon>Eukaryota</taxon>
        <taxon>Viridiplantae</taxon>
        <taxon>Streptophyta</taxon>
        <taxon>Embryophyta</taxon>
        <taxon>Tracheophyta</taxon>
        <taxon>Spermatophyta</taxon>
        <taxon>Magnoliopsida</taxon>
        <taxon>Liliopsida</taxon>
        <taxon>Zingiberales</taxon>
        <taxon>Musaceae</taxon>
        <taxon>Ensete</taxon>
    </lineage>
</organism>
<feature type="region of interest" description="Disordered" evidence="1">
    <location>
        <begin position="35"/>
        <end position="64"/>
    </location>
</feature>
<evidence type="ECO:0000256" key="1">
    <source>
        <dbReference type="SAM" id="MobiDB-lite"/>
    </source>
</evidence>
<reference evidence="2 3" key="1">
    <citation type="journal article" date="2014" name="Agronomy (Basel)">
        <title>A Draft Genome Sequence for Ensete ventricosum, the Drought-Tolerant Tree Against Hunger.</title>
        <authorList>
            <person name="Harrison J."/>
            <person name="Moore K.A."/>
            <person name="Paszkiewicz K."/>
            <person name="Jones T."/>
            <person name="Grant M."/>
            <person name="Ambacheew D."/>
            <person name="Muzemil S."/>
            <person name="Studholme D.J."/>
        </authorList>
    </citation>
    <scope>NUCLEOTIDE SEQUENCE [LARGE SCALE GENOMIC DNA]</scope>
</reference>
<dbReference type="SUPFAM" id="SSF141571">
    <property type="entry name" value="Pentapeptide repeat-like"/>
    <property type="match status" value="1"/>
</dbReference>
<evidence type="ECO:0000313" key="2">
    <source>
        <dbReference type="EMBL" id="RRT53115.1"/>
    </source>
</evidence>
<gene>
    <name evidence="2" type="ORF">B296_00034983</name>
</gene>